<comment type="caution">
    <text evidence="6">The sequence shown here is derived from an EMBL/GenBank/DDBJ whole genome shotgun (WGS) entry which is preliminary data.</text>
</comment>
<name>A0A318J2T5_9BURK</name>
<dbReference type="SUPFAM" id="SSF49785">
    <property type="entry name" value="Galactose-binding domain-like"/>
    <property type="match status" value="1"/>
</dbReference>
<dbReference type="PANTHER" id="PTHR43730:SF1">
    <property type="entry name" value="BETA-MANNOSIDASE"/>
    <property type="match status" value="1"/>
</dbReference>
<comment type="pathway">
    <text evidence="1">Glycan metabolism; N-glycan degradation.</text>
</comment>
<accession>A0A318J2T5</accession>
<feature type="domain" description="Mannosidase Ig/CBM-like" evidence="4">
    <location>
        <begin position="668"/>
        <end position="766"/>
    </location>
</feature>
<evidence type="ECO:0000313" key="6">
    <source>
        <dbReference type="EMBL" id="PXX41946.1"/>
    </source>
</evidence>
<gene>
    <name evidence="6" type="ORF">DFR42_106125</name>
</gene>
<dbReference type="Pfam" id="PF17786">
    <property type="entry name" value="Mannosidase_ig"/>
    <property type="match status" value="1"/>
</dbReference>
<evidence type="ECO:0000259" key="5">
    <source>
        <dbReference type="Pfam" id="PF22666"/>
    </source>
</evidence>
<dbReference type="GO" id="GO:0006516">
    <property type="term" value="P:glycoprotein catabolic process"/>
    <property type="evidence" value="ECO:0007669"/>
    <property type="project" value="TreeGrafter"/>
</dbReference>
<dbReference type="Gene3D" id="3.20.20.80">
    <property type="entry name" value="Glycosidases"/>
    <property type="match status" value="1"/>
</dbReference>
<dbReference type="GO" id="GO:0004567">
    <property type="term" value="F:beta-mannosidase activity"/>
    <property type="evidence" value="ECO:0007669"/>
    <property type="project" value="TreeGrafter"/>
</dbReference>
<dbReference type="Pfam" id="PF22666">
    <property type="entry name" value="Glyco_hydro_2_N2"/>
    <property type="match status" value="1"/>
</dbReference>
<organism evidence="6 7">
    <name type="scientific">Undibacterium pigrum</name>
    <dbReference type="NCBI Taxonomy" id="401470"/>
    <lineage>
        <taxon>Bacteria</taxon>
        <taxon>Pseudomonadati</taxon>
        <taxon>Pseudomonadota</taxon>
        <taxon>Betaproteobacteria</taxon>
        <taxon>Burkholderiales</taxon>
        <taxon>Oxalobacteraceae</taxon>
        <taxon>Undibacterium</taxon>
    </lineage>
</organism>
<reference evidence="6 7" key="1">
    <citation type="submission" date="2018-05" db="EMBL/GenBank/DDBJ databases">
        <title>Genomic Encyclopedia of Type Strains, Phase IV (KMG-IV): sequencing the most valuable type-strain genomes for metagenomic binning, comparative biology and taxonomic classification.</title>
        <authorList>
            <person name="Goeker M."/>
        </authorList>
    </citation>
    <scope>NUCLEOTIDE SEQUENCE [LARGE SCALE GENOMIC DNA]</scope>
    <source>
        <strain evidence="6 7">DSM 19792</strain>
    </source>
</reference>
<protein>
    <submittedName>
        <fullName evidence="6">Beta-mannosidase</fullName>
    </submittedName>
</protein>
<dbReference type="EMBL" id="QJKB01000006">
    <property type="protein sequence ID" value="PXX41946.1"/>
    <property type="molecule type" value="Genomic_DNA"/>
</dbReference>
<feature type="domain" description="Beta-mannosidase-like galactose-binding" evidence="5">
    <location>
        <begin position="52"/>
        <end position="199"/>
    </location>
</feature>
<evidence type="ECO:0000256" key="3">
    <source>
        <dbReference type="ARBA" id="ARBA00023295"/>
    </source>
</evidence>
<dbReference type="InterPro" id="IPR017853">
    <property type="entry name" value="GH"/>
</dbReference>
<dbReference type="InterPro" id="IPR008979">
    <property type="entry name" value="Galactose-bd-like_sf"/>
</dbReference>
<dbReference type="SUPFAM" id="SSF49303">
    <property type="entry name" value="beta-Galactosidase/glucuronidase domain"/>
    <property type="match status" value="2"/>
</dbReference>
<dbReference type="InterPro" id="IPR041447">
    <property type="entry name" value="Mannosidase_ig"/>
</dbReference>
<dbReference type="AlphaFoldDB" id="A0A318J2T5"/>
<sequence>MRWMSAWLALSARSASDFVDIKNQLIPLTADWQVMQVPAGSHALPSTLSEAKSVIFPAPVPGTIASALRAAGQFDYGKNDFDELDVWYFCDLDLPGNAAHLHFEGLATHAEVYWNESLILQSENMFIAHKLDLAAHSVSGKGRLSLRFLALNTQLAQRRPRPRWKTRLVEQQQLRWLRTSLLGRMPGWSPPVAPVGPYRPIMLELQSPARIIDHRIRSKLEGADGSLEIELTLQSVHAPTACSIHIGEQEFVLNWQRLGEGQYRILGLCQMQQVKKWWPHTHGDAALYTLELSMAYGDDRQTIRLGHTGFRQIKVDQREGDFNLHVNGIPVFCRGACWTPMDIISLQNEAASLRHMLILARDAGMNMLRLVGTMVYETDAFYQLCDELGILVWQDCMFANMDYPVTDAAFAASIEKEVQQFLLRTQASPCIAVVCGNSEVEQQAAMLGQPAELWRNTFFAETLPGLCQQYRPDVQYWPSSPSGGVMPFQLDNGVAHYFGVGAYLRPLDDARRSAVRFTSECLGFSNMPDDELLDSMLKNGETPGPHPAWKQGIPRDNGTGWDFEDVRDHYMAELYQVNPASLRYTDRERFLSLARSTTGEVMAKTIAEWRSTGSSCHGALIWFWRDLRPGAGWGIIDASGKPKAAYYYLKRAMAALTVLITDEGLNGLALHVINDGPEAFEGELELNFYRQAETRVAHGRTAVKLAPHTSIKIQDYALLPHFIDTSYAYRFGPAGHDVVAAVLYQQAQQGRQGHEQAIATDFHFPQSHQLAVQADTGLQAHCSMDADGGYVLHLSTQRLAQAVSIQIPGLLPEDNYFHMAPASCREVRLSVIHGKPIKSGHVQAQNAQGSVRVAVVNGAVTGALNSVAT</sequence>
<dbReference type="InterPro" id="IPR050887">
    <property type="entry name" value="Beta-mannosidase_GH2"/>
</dbReference>
<dbReference type="InterPro" id="IPR036156">
    <property type="entry name" value="Beta-gal/glucu_dom_sf"/>
</dbReference>
<dbReference type="Gene3D" id="2.60.120.260">
    <property type="entry name" value="Galactose-binding domain-like"/>
    <property type="match status" value="1"/>
</dbReference>
<evidence type="ECO:0000259" key="4">
    <source>
        <dbReference type="Pfam" id="PF17786"/>
    </source>
</evidence>
<evidence type="ECO:0000313" key="7">
    <source>
        <dbReference type="Proteomes" id="UP000247792"/>
    </source>
</evidence>
<dbReference type="Proteomes" id="UP000247792">
    <property type="component" value="Unassembled WGS sequence"/>
</dbReference>
<dbReference type="InterPro" id="IPR054593">
    <property type="entry name" value="Beta-mannosidase-like_N2"/>
</dbReference>
<evidence type="ECO:0000256" key="1">
    <source>
        <dbReference type="ARBA" id="ARBA00004740"/>
    </source>
</evidence>
<dbReference type="PANTHER" id="PTHR43730">
    <property type="entry name" value="BETA-MANNOSIDASE"/>
    <property type="match status" value="1"/>
</dbReference>
<proteinExistence type="predicted"/>
<dbReference type="SUPFAM" id="SSF51445">
    <property type="entry name" value="(Trans)glycosidases"/>
    <property type="match status" value="1"/>
</dbReference>
<keyword evidence="7" id="KW-1185">Reference proteome</keyword>
<keyword evidence="3" id="KW-0326">Glycosidase</keyword>
<evidence type="ECO:0000256" key="2">
    <source>
        <dbReference type="ARBA" id="ARBA00022801"/>
    </source>
</evidence>
<keyword evidence="2" id="KW-0378">Hydrolase</keyword>